<reference evidence="1" key="1">
    <citation type="submission" date="2018-04" db="EMBL/GenBank/DDBJ databases">
        <title>Whole genome sequencing of Hypsizygus marmoreus.</title>
        <authorList>
            <person name="Choi I.-G."/>
            <person name="Min B."/>
            <person name="Kim J.-G."/>
            <person name="Kim S."/>
            <person name="Oh Y.-L."/>
            <person name="Kong W.-S."/>
            <person name="Park H."/>
            <person name="Jeong J."/>
            <person name="Song E.-S."/>
        </authorList>
    </citation>
    <scope>NUCLEOTIDE SEQUENCE [LARGE SCALE GENOMIC DNA]</scope>
    <source>
        <strain evidence="1">51987-8</strain>
    </source>
</reference>
<evidence type="ECO:0000313" key="2">
    <source>
        <dbReference type="Proteomes" id="UP000076154"/>
    </source>
</evidence>
<dbReference type="Proteomes" id="UP000076154">
    <property type="component" value="Unassembled WGS sequence"/>
</dbReference>
<organism evidence="1 2">
    <name type="scientific">Hypsizygus marmoreus</name>
    <name type="common">White beech mushroom</name>
    <name type="synonym">Agaricus marmoreus</name>
    <dbReference type="NCBI Taxonomy" id="39966"/>
    <lineage>
        <taxon>Eukaryota</taxon>
        <taxon>Fungi</taxon>
        <taxon>Dikarya</taxon>
        <taxon>Basidiomycota</taxon>
        <taxon>Agaricomycotina</taxon>
        <taxon>Agaricomycetes</taxon>
        <taxon>Agaricomycetidae</taxon>
        <taxon>Agaricales</taxon>
        <taxon>Tricholomatineae</taxon>
        <taxon>Lyophyllaceae</taxon>
        <taxon>Hypsizygus</taxon>
    </lineage>
</organism>
<dbReference type="STRING" id="39966.A0A369K7Y4"/>
<evidence type="ECO:0008006" key="3">
    <source>
        <dbReference type="Google" id="ProtNLM"/>
    </source>
</evidence>
<dbReference type="SUPFAM" id="SSF56112">
    <property type="entry name" value="Protein kinase-like (PK-like)"/>
    <property type="match status" value="1"/>
</dbReference>
<dbReference type="InParanoid" id="A0A369K7Y4"/>
<dbReference type="OrthoDB" id="3270233at2759"/>
<dbReference type="AlphaFoldDB" id="A0A369K7Y4"/>
<dbReference type="InterPro" id="IPR011009">
    <property type="entry name" value="Kinase-like_dom_sf"/>
</dbReference>
<name>A0A369K7Y4_HYPMA</name>
<gene>
    <name evidence="1" type="ORF">Hypma_005078</name>
</gene>
<protein>
    <recommendedName>
        <fullName evidence="3">Protein kinase domain-containing protein</fullName>
    </recommendedName>
</protein>
<keyword evidence="2" id="KW-1185">Reference proteome</keyword>
<sequence>MAILRIEFAGSELYHNGILPLELLVDGCLQPECALQLECARNSTGGVCDSHQVQSARVTRLIQCTNYSNTNVYQALLNNTVNVVLKLGVTPTSRARVEREADNYETHLKGFWSTIVPTYYGLYKGHGPRPGKPGNDISCLMLEYAGERLEDLESLPLEERRTILTMLAKLHFAKVHPRNFDGHNIVQRNGVYRLIHFHNINVHDCKFDGDLQWNARHSARLRCVPLQIAGQNMGIWDPEPSPEITLGVDTLAAFQYPSQQFIDAVVEPHMLEPHNAMYCHAWLRHVRIYMNEHDIPVENDHGNKELRAYADSVRPAMPITRAEAGSRNRNKPRTLYT</sequence>
<evidence type="ECO:0000313" key="1">
    <source>
        <dbReference type="EMBL" id="RDB26996.1"/>
    </source>
</evidence>
<dbReference type="EMBL" id="LUEZ02000021">
    <property type="protein sequence ID" value="RDB26996.1"/>
    <property type="molecule type" value="Genomic_DNA"/>
</dbReference>
<comment type="caution">
    <text evidence="1">The sequence shown here is derived from an EMBL/GenBank/DDBJ whole genome shotgun (WGS) entry which is preliminary data.</text>
</comment>
<accession>A0A369K7Y4</accession>
<proteinExistence type="predicted"/>